<evidence type="ECO:0000313" key="3">
    <source>
        <dbReference type="EMBL" id="RBB33162.1"/>
    </source>
</evidence>
<evidence type="ECO:0000313" key="4">
    <source>
        <dbReference type="Proteomes" id="UP000252458"/>
    </source>
</evidence>
<reference evidence="3 4" key="1">
    <citation type="submission" date="2018-06" db="EMBL/GenBank/DDBJ databases">
        <title>Draft genome sequence of Burkholderia reimsis strain BE51 isolated from a French agricultural soil.</title>
        <authorList>
            <person name="Esmaeel Q."/>
        </authorList>
    </citation>
    <scope>NUCLEOTIDE SEQUENCE [LARGE SCALE GENOMIC DNA]</scope>
    <source>
        <strain evidence="3 4">BE51</strain>
    </source>
</reference>
<proteinExistence type="predicted"/>
<dbReference type="InterPro" id="IPR016181">
    <property type="entry name" value="Acyl_CoA_acyltransferase"/>
</dbReference>
<name>A0A365QIR0_9BURK</name>
<dbReference type="InterPro" id="IPR000182">
    <property type="entry name" value="GNAT_dom"/>
</dbReference>
<sequence length="144" mass="15806">MLAITRLKALPPELVDLEREASKQGFNFLGRLIDEWHTGSNRFDKPGECLLMASVAGNMVAIGGLNVDPYKSIGDTARLRRLYVASNFRRRGVGEALVCALLKEASGTFRAVRLSTDTEAAAAFYVRLGFSAIEDETATHIKIF</sequence>
<dbReference type="RefSeq" id="WP_113047654.1">
    <property type="nucleotide sequence ID" value="NZ_QMFZ01000048.1"/>
</dbReference>
<dbReference type="GO" id="GO:0008080">
    <property type="term" value="F:N-acetyltransferase activity"/>
    <property type="evidence" value="ECO:0007669"/>
    <property type="project" value="InterPro"/>
</dbReference>
<dbReference type="PANTHER" id="PTHR13947:SF37">
    <property type="entry name" value="LD18367P"/>
    <property type="match status" value="1"/>
</dbReference>
<keyword evidence="4" id="KW-1185">Reference proteome</keyword>
<dbReference type="AlphaFoldDB" id="A0A365QIR0"/>
<protein>
    <submittedName>
        <fullName evidence="3">GNAT family N-acetyltransferase</fullName>
    </submittedName>
</protein>
<gene>
    <name evidence="3" type="ORF">DPV79_36100</name>
</gene>
<dbReference type="SUPFAM" id="SSF55729">
    <property type="entry name" value="Acyl-CoA N-acyltransferases (Nat)"/>
    <property type="match status" value="1"/>
</dbReference>
<dbReference type="CDD" id="cd04301">
    <property type="entry name" value="NAT_SF"/>
    <property type="match status" value="1"/>
</dbReference>
<dbReference type="Proteomes" id="UP000252458">
    <property type="component" value="Unassembled WGS sequence"/>
</dbReference>
<comment type="caution">
    <text evidence="3">The sequence shown here is derived from an EMBL/GenBank/DDBJ whole genome shotgun (WGS) entry which is preliminary data.</text>
</comment>
<evidence type="ECO:0000259" key="2">
    <source>
        <dbReference type="PROSITE" id="PS51186"/>
    </source>
</evidence>
<dbReference type="PANTHER" id="PTHR13947">
    <property type="entry name" value="GNAT FAMILY N-ACETYLTRANSFERASE"/>
    <property type="match status" value="1"/>
</dbReference>
<dbReference type="PROSITE" id="PS51186">
    <property type="entry name" value="GNAT"/>
    <property type="match status" value="1"/>
</dbReference>
<dbReference type="InterPro" id="IPR050769">
    <property type="entry name" value="NAT_camello-type"/>
</dbReference>
<accession>A0A365QIR0</accession>
<organism evidence="3 4">
    <name type="scientific">Burkholderia reimsis</name>
    <dbReference type="NCBI Taxonomy" id="2234132"/>
    <lineage>
        <taxon>Bacteria</taxon>
        <taxon>Pseudomonadati</taxon>
        <taxon>Pseudomonadota</taxon>
        <taxon>Betaproteobacteria</taxon>
        <taxon>Burkholderiales</taxon>
        <taxon>Burkholderiaceae</taxon>
        <taxon>Burkholderia</taxon>
    </lineage>
</organism>
<feature type="domain" description="N-acetyltransferase" evidence="2">
    <location>
        <begin position="2"/>
        <end position="144"/>
    </location>
</feature>
<dbReference type="Gene3D" id="3.40.630.30">
    <property type="match status" value="1"/>
</dbReference>
<dbReference type="Pfam" id="PF00583">
    <property type="entry name" value="Acetyltransf_1"/>
    <property type="match status" value="1"/>
</dbReference>
<evidence type="ECO:0000256" key="1">
    <source>
        <dbReference type="ARBA" id="ARBA00022679"/>
    </source>
</evidence>
<dbReference type="EMBL" id="QMFZ01000048">
    <property type="protein sequence ID" value="RBB33162.1"/>
    <property type="molecule type" value="Genomic_DNA"/>
</dbReference>
<keyword evidence="1 3" id="KW-0808">Transferase</keyword>